<keyword evidence="1" id="KW-0472">Membrane</keyword>
<dbReference type="GO" id="GO:0005797">
    <property type="term" value="C:Golgi medial cisterna"/>
    <property type="evidence" value="ECO:0007669"/>
    <property type="project" value="EnsemblFungi"/>
</dbReference>
<dbReference type="EMBL" id="HE580277">
    <property type="protein sequence ID" value="CCD27263.1"/>
    <property type="molecule type" value="Genomic_DNA"/>
</dbReference>
<dbReference type="Gene3D" id="3.90.550.10">
    <property type="entry name" value="Spore Coat Polysaccharide Biosynthesis Protein SpsA, Chain A"/>
    <property type="match status" value="1"/>
</dbReference>
<evidence type="ECO:0000313" key="3">
    <source>
        <dbReference type="Proteomes" id="UP000000689"/>
    </source>
</evidence>
<keyword evidence="1" id="KW-0812">Transmembrane</keyword>
<dbReference type="InterPro" id="IPR050587">
    <property type="entry name" value="GNT1/Glycosyltrans_8"/>
</dbReference>
<dbReference type="GO" id="GO:0008375">
    <property type="term" value="F:acetylglucosaminyltransferase activity"/>
    <property type="evidence" value="ECO:0007669"/>
    <property type="project" value="EnsemblFungi"/>
</dbReference>
<dbReference type="GeneID" id="11497551"/>
<dbReference type="InterPro" id="IPR029044">
    <property type="entry name" value="Nucleotide-diphossugar_trans"/>
</dbReference>
<dbReference type="PANTHER" id="PTHR11183">
    <property type="entry name" value="GLYCOGENIN SUBFAMILY MEMBER"/>
    <property type="match status" value="1"/>
</dbReference>
<organism evidence="2 3">
    <name type="scientific">Naumovozyma dairenensis (strain ATCC 10597 / BCRC 20456 / CBS 421 / NBRC 0211 / NRRL Y-12639)</name>
    <name type="common">Saccharomyces dairenensis</name>
    <dbReference type="NCBI Taxonomy" id="1071378"/>
    <lineage>
        <taxon>Eukaryota</taxon>
        <taxon>Fungi</taxon>
        <taxon>Dikarya</taxon>
        <taxon>Ascomycota</taxon>
        <taxon>Saccharomycotina</taxon>
        <taxon>Saccharomycetes</taxon>
        <taxon>Saccharomycetales</taxon>
        <taxon>Saccharomycetaceae</taxon>
        <taxon>Naumovozyma</taxon>
    </lineage>
</organism>
<dbReference type="STRING" id="1071378.G0WHK2"/>
<protein>
    <recommendedName>
        <fullName evidence="4">Glycosyltransferase family 8 protein</fullName>
    </recommendedName>
</protein>
<sequence length="491" mass="57555">MRIISKRRIRFLIFAALGILAIIFFVRTVILFQLKGEIIYYKHFFKQKKDGLQDVYNPLDIKQLPEEVIDELYIQRQEKEQKSGNAIDWSQYAYVNYVTDAGYLCNTLILFDQLKKQFGTKAKLLLLISSELLNPDLSTSVEESTKLLEKIKNIDPEQVVIKHIDNIVKPEDYSPWNESLTKLLVFNQTEYDRIIYLDNDAVLRNNLDELFFIPEYIQFAAPVTYWFLSEHDMEKAYHSLKHDEKLSLNLNKYTKKILPRVRKGQMIYNHLPVLPPSLYLNSENVAKEIISSTSSSSPLFNFHTGKKSGIVKFASNLMVIKPSATTFQMIMDIHIPKIVNKKLKYDMDLINEELYSLKAIISKQFTLFRKSRKHFTPEVLILPFGRYGLLTGSLRNPHHYSMITNDVLGYKRLDDEGNELPRNLQEFVTHSKYIHFSDYPIGKPWYYPSISEFKCVVDEKNAQDLEMETKACDVWNSIYELYFDTRNICHI</sequence>
<evidence type="ECO:0000313" key="2">
    <source>
        <dbReference type="EMBL" id="CCD27263.1"/>
    </source>
</evidence>
<dbReference type="OrthoDB" id="2014201at2759"/>
<accession>G0WHK2</accession>
<dbReference type="KEGG" id="ndi:NDAI_0K00720"/>
<reference evidence="2 3" key="1">
    <citation type="journal article" date="2011" name="Proc. Natl. Acad. Sci. U.S.A.">
        <title>Evolutionary erosion of yeast sex chromosomes by mating-type switching accidents.</title>
        <authorList>
            <person name="Gordon J.L."/>
            <person name="Armisen D."/>
            <person name="Proux-Wera E."/>
            <person name="Oheigeartaigh S.S."/>
            <person name="Byrne K.P."/>
            <person name="Wolfe K.H."/>
        </authorList>
    </citation>
    <scope>NUCLEOTIDE SEQUENCE [LARGE SCALE GENOMIC DNA]</scope>
    <source>
        <strain evidence="3">ATCC 10597 / BCRC 20456 / CBS 421 / NBRC 0211 / NRRL Y-12639</strain>
    </source>
</reference>
<gene>
    <name evidence="2" type="primary">NDAI0K00720</name>
    <name evidence="2" type="ordered locus">NDAI_0K00720</name>
</gene>
<dbReference type="SUPFAM" id="SSF53448">
    <property type="entry name" value="Nucleotide-diphospho-sugar transferases"/>
    <property type="match status" value="1"/>
</dbReference>
<dbReference type="RefSeq" id="XP_003672506.1">
    <property type="nucleotide sequence ID" value="XM_003672458.1"/>
</dbReference>
<dbReference type="AlphaFoldDB" id="G0WHK2"/>
<keyword evidence="1" id="KW-1133">Transmembrane helix</keyword>
<dbReference type="Proteomes" id="UP000000689">
    <property type="component" value="Chromosome 11"/>
</dbReference>
<feature type="transmembrane region" description="Helical" evidence="1">
    <location>
        <begin position="12"/>
        <end position="34"/>
    </location>
</feature>
<name>G0WHK2_NAUDC</name>
<evidence type="ECO:0000256" key="1">
    <source>
        <dbReference type="SAM" id="Phobius"/>
    </source>
</evidence>
<proteinExistence type="predicted"/>
<dbReference type="HOGENOM" id="CLU_034860_1_0_1"/>
<dbReference type="GO" id="GO:0006487">
    <property type="term" value="P:protein N-linked glycosylation"/>
    <property type="evidence" value="ECO:0007669"/>
    <property type="project" value="EnsemblFungi"/>
</dbReference>
<dbReference type="eggNOG" id="KOG1950">
    <property type="taxonomic scope" value="Eukaryota"/>
</dbReference>
<evidence type="ECO:0008006" key="4">
    <source>
        <dbReference type="Google" id="ProtNLM"/>
    </source>
</evidence>
<dbReference type="OMA" id="ILPHRVY"/>
<keyword evidence="3" id="KW-1185">Reference proteome</keyword>